<protein>
    <submittedName>
        <fullName evidence="2">Uncharacterized protein</fullName>
    </submittedName>
</protein>
<dbReference type="Proteomes" id="UP001303115">
    <property type="component" value="Unassembled WGS sequence"/>
</dbReference>
<name>A0AAN6PAK0_9PEZI</name>
<dbReference type="EMBL" id="MU854466">
    <property type="protein sequence ID" value="KAK4034773.1"/>
    <property type="molecule type" value="Genomic_DNA"/>
</dbReference>
<feature type="compositionally biased region" description="Polar residues" evidence="1">
    <location>
        <begin position="192"/>
        <end position="201"/>
    </location>
</feature>
<comment type="caution">
    <text evidence="2">The sequence shown here is derived from an EMBL/GenBank/DDBJ whole genome shotgun (WGS) entry which is preliminary data.</text>
</comment>
<evidence type="ECO:0000313" key="2">
    <source>
        <dbReference type="EMBL" id="KAK4034773.1"/>
    </source>
</evidence>
<gene>
    <name evidence="2" type="ORF">C8A01DRAFT_48916</name>
</gene>
<organism evidence="2 3">
    <name type="scientific">Parachaetomium inaequale</name>
    <dbReference type="NCBI Taxonomy" id="2588326"/>
    <lineage>
        <taxon>Eukaryota</taxon>
        <taxon>Fungi</taxon>
        <taxon>Dikarya</taxon>
        <taxon>Ascomycota</taxon>
        <taxon>Pezizomycotina</taxon>
        <taxon>Sordariomycetes</taxon>
        <taxon>Sordariomycetidae</taxon>
        <taxon>Sordariales</taxon>
        <taxon>Chaetomiaceae</taxon>
        <taxon>Parachaetomium</taxon>
    </lineage>
</organism>
<accession>A0AAN6PAK0</accession>
<proteinExistence type="predicted"/>
<feature type="compositionally biased region" description="Low complexity" evidence="1">
    <location>
        <begin position="58"/>
        <end position="69"/>
    </location>
</feature>
<reference evidence="3" key="1">
    <citation type="journal article" date="2023" name="Mol. Phylogenet. Evol.">
        <title>Genome-scale phylogeny and comparative genomics of the fungal order Sordariales.</title>
        <authorList>
            <person name="Hensen N."/>
            <person name="Bonometti L."/>
            <person name="Westerberg I."/>
            <person name="Brannstrom I.O."/>
            <person name="Guillou S."/>
            <person name="Cros-Aarteil S."/>
            <person name="Calhoun S."/>
            <person name="Haridas S."/>
            <person name="Kuo A."/>
            <person name="Mondo S."/>
            <person name="Pangilinan J."/>
            <person name="Riley R."/>
            <person name="LaButti K."/>
            <person name="Andreopoulos B."/>
            <person name="Lipzen A."/>
            <person name="Chen C."/>
            <person name="Yan M."/>
            <person name="Daum C."/>
            <person name="Ng V."/>
            <person name="Clum A."/>
            <person name="Steindorff A."/>
            <person name="Ohm R.A."/>
            <person name="Martin F."/>
            <person name="Silar P."/>
            <person name="Natvig D.O."/>
            <person name="Lalanne C."/>
            <person name="Gautier V."/>
            <person name="Ament-Velasquez S.L."/>
            <person name="Kruys A."/>
            <person name="Hutchinson M.I."/>
            <person name="Powell A.J."/>
            <person name="Barry K."/>
            <person name="Miller A.N."/>
            <person name="Grigoriev I.V."/>
            <person name="Debuchy R."/>
            <person name="Gladieux P."/>
            <person name="Hiltunen Thoren M."/>
            <person name="Johannesson H."/>
        </authorList>
    </citation>
    <scope>NUCLEOTIDE SEQUENCE [LARGE SCALE GENOMIC DNA]</scope>
    <source>
        <strain evidence="3">CBS 284.82</strain>
    </source>
</reference>
<feature type="compositionally biased region" description="Basic and acidic residues" evidence="1">
    <location>
        <begin position="179"/>
        <end position="190"/>
    </location>
</feature>
<dbReference type="AlphaFoldDB" id="A0AAN6PAK0"/>
<evidence type="ECO:0000313" key="3">
    <source>
        <dbReference type="Proteomes" id="UP001303115"/>
    </source>
</evidence>
<sequence length="364" mass="40100">MPSATPQPQLKKKASFKDRLKAWQKPPQPLEIVAEELKPRFVYEPTHAAADFSRLAVSPLSPSRQRLPPAMQILPGEEAPAVPRNSQRRPRHGHDSCDGAPRDGEPTRRHSRPSANRHSYTLVEDPFQASNAAAHVPVNARPVAWTPGTQAAGRREERPPPSEPPSQPPSDFELFIARAEAEDRERREQVLRSMSQRSATYPGNRVRPDPHRQFAAAGSSSAGRTAERSDGSGQRTSGTRYVLGSGGGVEQQRQRQERRQEGRRGHARQSSWAASYPTSGSATGNGLEKGMSPPSQPQAPAQQRGAPEPQQPIVYGIDDEFGPGREYQPQPPRTLRRQASLTQRIVQYIRPPKTAGRPVGTLVE</sequence>
<feature type="compositionally biased region" description="Basic and acidic residues" evidence="1">
    <location>
        <begin position="252"/>
        <end position="264"/>
    </location>
</feature>
<evidence type="ECO:0000256" key="1">
    <source>
        <dbReference type="SAM" id="MobiDB-lite"/>
    </source>
</evidence>
<feature type="region of interest" description="Disordered" evidence="1">
    <location>
        <begin position="56"/>
        <end position="342"/>
    </location>
</feature>
<feature type="compositionally biased region" description="Low complexity" evidence="1">
    <location>
        <begin position="298"/>
        <end position="312"/>
    </location>
</feature>
<feature type="region of interest" description="Disordered" evidence="1">
    <location>
        <begin position="1"/>
        <end position="28"/>
    </location>
</feature>
<feature type="compositionally biased region" description="Basic and acidic residues" evidence="1">
    <location>
        <begin position="93"/>
        <end position="108"/>
    </location>
</feature>
<feature type="compositionally biased region" description="Polar residues" evidence="1">
    <location>
        <begin position="268"/>
        <end position="284"/>
    </location>
</feature>
<keyword evidence="3" id="KW-1185">Reference proteome</keyword>